<sequence>MLPIEEYKTAFLQHIEKIFTPKEPIHLYEPIQYILNLRGKRIRPILTLIATDIFGKDYRKALNAATAIEVFHNFSLIHDDIMDNASLRRGKPTVHQKWDTNVGILSGDAMLIIAYKLLEDYPSEIFQELVKTLSETALKVCEGQQMDMDFEKLQEVSIEAYMQMISYKTSVLIGAALQMGSIISETTKENQINMYNFGLNLGIAFQLQDDYLDTFGDASFGKKIGGDIIENKKTILYLKSLALSNEKQREELFRAYALNEVDNKIGRVREIFQITNADKAVRQLIENYTQKALMILEKITIGDDKREYLKTFALQLMDRKI</sequence>
<dbReference type="Proteomes" id="UP000249891">
    <property type="component" value="Unassembled WGS sequence"/>
</dbReference>
<dbReference type="GO" id="GO:0004337">
    <property type="term" value="F:(2E,6E)-farnesyl diphosphate synthase activity"/>
    <property type="evidence" value="ECO:0007669"/>
    <property type="project" value="UniProtKB-EC"/>
</dbReference>
<dbReference type="EC" id="2.5.1.10" evidence="7"/>
<dbReference type="EMBL" id="UARG01000017">
    <property type="protein sequence ID" value="SQA79113.1"/>
    <property type="molecule type" value="Genomic_DNA"/>
</dbReference>
<name>A0A2X2RRC7_CAPOC</name>
<dbReference type="GO" id="GO:0046872">
    <property type="term" value="F:metal ion binding"/>
    <property type="evidence" value="ECO:0007669"/>
    <property type="project" value="UniProtKB-KW"/>
</dbReference>
<proteinExistence type="inferred from homology"/>
<evidence type="ECO:0000256" key="4">
    <source>
        <dbReference type="ARBA" id="ARBA00022723"/>
    </source>
</evidence>
<dbReference type="InterPro" id="IPR000092">
    <property type="entry name" value="Polyprenyl_synt"/>
</dbReference>
<comment type="similarity">
    <text evidence="2 6">Belongs to the FPP/GGPP synthase family.</text>
</comment>
<protein>
    <submittedName>
        <fullName evidence="7">Farnesyl diphosphate synthase</fullName>
        <ecNumber evidence="7">2.5.1.10</ecNumber>
    </submittedName>
</protein>
<dbReference type="PROSITE" id="PS00444">
    <property type="entry name" value="POLYPRENYL_SYNTHASE_2"/>
    <property type="match status" value="1"/>
</dbReference>
<dbReference type="PANTHER" id="PTHR12001:SF85">
    <property type="entry name" value="SHORT CHAIN ISOPRENYL DIPHOSPHATE SYNTHASE"/>
    <property type="match status" value="1"/>
</dbReference>
<dbReference type="CDD" id="cd00685">
    <property type="entry name" value="Trans_IPPS_HT"/>
    <property type="match status" value="1"/>
</dbReference>
<evidence type="ECO:0000256" key="6">
    <source>
        <dbReference type="RuleBase" id="RU004466"/>
    </source>
</evidence>
<evidence type="ECO:0000256" key="3">
    <source>
        <dbReference type="ARBA" id="ARBA00022679"/>
    </source>
</evidence>
<dbReference type="SUPFAM" id="SSF48576">
    <property type="entry name" value="Terpenoid synthases"/>
    <property type="match status" value="1"/>
</dbReference>
<dbReference type="Gene3D" id="1.10.600.10">
    <property type="entry name" value="Farnesyl Diphosphate Synthase"/>
    <property type="match status" value="1"/>
</dbReference>
<reference evidence="7 8" key="1">
    <citation type="submission" date="2018-06" db="EMBL/GenBank/DDBJ databases">
        <authorList>
            <consortium name="Pathogen Informatics"/>
            <person name="Doyle S."/>
        </authorList>
    </citation>
    <scope>NUCLEOTIDE SEQUENCE [LARGE SCALE GENOMIC DNA]</scope>
    <source>
        <strain evidence="7 8">NCTC11546</strain>
    </source>
</reference>
<evidence type="ECO:0000256" key="1">
    <source>
        <dbReference type="ARBA" id="ARBA00001946"/>
    </source>
</evidence>
<evidence type="ECO:0000313" key="7">
    <source>
        <dbReference type="EMBL" id="SQA79113.1"/>
    </source>
</evidence>
<keyword evidence="3 6" id="KW-0808">Transferase</keyword>
<evidence type="ECO:0000256" key="5">
    <source>
        <dbReference type="ARBA" id="ARBA00022842"/>
    </source>
</evidence>
<dbReference type="SFLD" id="SFLDS00005">
    <property type="entry name" value="Isoprenoid_Synthase_Type_I"/>
    <property type="match status" value="1"/>
</dbReference>
<organism evidence="7 8">
    <name type="scientific">Capnocytophaga ochracea</name>
    <dbReference type="NCBI Taxonomy" id="1018"/>
    <lineage>
        <taxon>Bacteria</taxon>
        <taxon>Pseudomonadati</taxon>
        <taxon>Bacteroidota</taxon>
        <taxon>Flavobacteriia</taxon>
        <taxon>Flavobacteriales</taxon>
        <taxon>Flavobacteriaceae</taxon>
        <taxon>Capnocytophaga</taxon>
    </lineage>
</organism>
<comment type="cofactor">
    <cofactor evidence="1">
        <name>Mg(2+)</name>
        <dbReference type="ChEBI" id="CHEBI:18420"/>
    </cofactor>
</comment>
<dbReference type="RefSeq" id="WP_128092001.1">
    <property type="nucleotide sequence ID" value="NZ_UARG01000017.1"/>
</dbReference>
<dbReference type="PANTHER" id="PTHR12001">
    <property type="entry name" value="GERANYLGERANYL PYROPHOSPHATE SYNTHASE"/>
    <property type="match status" value="1"/>
</dbReference>
<dbReference type="GO" id="GO:0008299">
    <property type="term" value="P:isoprenoid biosynthetic process"/>
    <property type="evidence" value="ECO:0007669"/>
    <property type="project" value="InterPro"/>
</dbReference>
<dbReference type="Pfam" id="PF00348">
    <property type="entry name" value="polyprenyl_synt"/>
    <property type="match status" value="1"/>
</dbReference>
<evidence type="ECO:0000313" key="8">
    <source>
        <dbReference type="Proteomes" id="UP000249891"/>
    </source>
</evidence>
<dbReference type="AlphaFoldDB" id="A0A2X2RRC7"/>
<dbReference type="InterPro" id="IPR008949">
    <property type="entry name" value="Isoprenoid_synthase_dom_sf"/>
</dbReference>
<evidence type="ECO:0000256" key="2">
    <source>
        <dbReference type="ARBA" id="ARBA00006706"/>
    </source>
</evidence>
<gene>
    <name evidence="7" type="ORF">NCTC11546_02367</name>
</gene>
<keyword evidence="4" id="KW-0479">Metal-binding</keyword>
<dbReference type="SFLD" id="SFLDG01017">
    <property type="entry name" value="Polyprenyl_Transferase_Like"/>
    <property type="match status" value="1"/>
</dbReference>
<dbReference type="PROSITE" id="PS00723">
    <property type="entry name" value="POLYPRENYL_SYNTHASE_1"/>
    <property type="match status" value="1"/>
</dbReference>
<accession>A0A2X2RRC7</accession>
<dbReference type="InterPro" id="IPR033749">
    <property type="entry name" value="Polyprenyl_synt_CS"/>
</dbReference>
<keyword evidence="5" id="KW-0460">Magnesium</keyword>